<dbReference type="Proteomes" id="UP001501734">
    <property type="component" value="Unassembled WGS sequence"/>
</dbReference>
<dbReference type="Pfam" id="PF00156">
    <property type="entry name" value="Pribosyltran"/>
    <property type="match status" value="1"/>
</dbReference>
<comment type="catalytic activity">
    <reaction evidence="6">
        <text>orotidine 5'-phosphate + diphosphate = orotate + 5-phospho-alpha-D-ribose 1-diphosphate</text>
        <dbReference type="Rhea" id="RHEA:10380"/>
        <dbReference type="ChEBI" id="CHEBI:30839"/>
        <dbReference type="ChEBI" id="CHEBI:33019"/>
        <dbReference type="ChEBI" id="CHEBI:57538"/>
        <dbReference type="ChEBI" id="CHEBI:58017"/>
        <dbReference type="EC" id="2.4.2.10"/>
    </reaction>
</comment>
<proteinExistence type="inferred from homology"/>
<accession>A0ABP7VEL5</accession>
<feature type="domain" description="Phosphoribosyltransferase" evidence="7">
    <location>
        <begin position="52"/>
        <end position="152"/>
    </location>
</feature>
<dbReference type="InterPro" id="IPR004467">
    <property type="entry name" value="Or_phspho_trans_dom"/>
</dbReference>
<evidence type="ECO:0000259" key="7">
    <source>
        <dbReference type="Pfam" id="PF00156"/>
    </source>
</evidence>
<evidence type="ECO:0000256" key="6">
    <source>
        <dbReference type="HAMAP-Rule" id="MF_01208"/>
    </source>
</evidence>
<evidence type="ECO:0000256" key="5">
    <source>
        <dbReference type="ARBA" id="ARBA00022975"/>
    </source>
</evidence>
<feature type="binding site" evidence="6">
    <location>
        <position position="127"/>
    </location>
    <ligand>
        <name>orotate</name>
        <dbReference type="ChEBI" id="CHEBI:30839"/>
    </ligand>
</feature>
<protein>
    <recommendedName>
        <fullName evidence="2 6">Orotate phosphoribosyltransferase</fullName>
        <shortName evidence="6">OPRT</shortName>
        <shortName evidence="6">OPRTase</shortName>
        <ecNumber evidence="2 6">2.4.2.10</ecNumber>
    </recommendedName>
</protein>
<dbReference type="EMBL" id="BAABDL010000052">
    <property type="protein sequence ID" value="GAA4065718.1"/>
    <property type="molecule type" value="Genomic_DNA"/>
</dbReference>
<comment type="cofactor">
    <cofactor evidence="6">
        <name>Mg(2+)</name>
        <dbReference type="ChEBI" id="CHEBI:18420"/>
    </cofactor>
</comment>
<feature type="binding site" evidence="6">
    <location>
        <position position="101"/>
    </location>
    <ligand>
        <name>5-phospho-alpha-D-ribose 1-diphosphate</name>
        <dbReference type="ChEBI" id="CHEBI:58017"/>
        <note>ligand shared between dimeric partners</note>
    </ligand>
</feature>
<comment type="similarity">
    <text evidence="6">Belongs to the purine/pyrimidine phosphoribosyltransferase family. PyrE subfamily.</text>
</comment>
<dbReference type="SUPFAM" id="SSF53271">
    <property type="entry name" value="PRTase-like"/>
    <property type="match status" value="1"/>
</dbReference>
<dbReference type="PANTHER" id="PTHR19278">
    <property type="entry name" value="OROTATE PHOSPHORIBOSYLTRANSFERASE"/>
    <property type="match status" value="1"/>
</dbReference>
<keyword evidence="5 6" id="KW-0665">Pyrimidine biosynthesis</keyword>
<dbReference type="EC" id="2.4.2.10" evidence="2 6"/>
<keyword evidence="3 6" id="KW-0328">Glycosyltransferase</keyword>
<name>A0ABP7VEL5_9BACI</name>
<keyword evidence="4 6" id="KW-0808">Transferase</keyword>
<gene>
    <name evidence="6 8" type="primary">pyrE</name>
    <name evidence="8" type="ORF">GCM10022410_10180</name>
</gene>
<feature type="binding site" description="in other chain" evidence="6">
    <location>
        <begin position="123"/>
        <end position="131"/>
    </location>
    <ligand>
        <name>5-phospho-alpha-D-ribose 1-diphosphate</name>
        <dbReference type="ChEBI" id="CHEBI:58017"/>
        <note>ligand shared between dimeric partners</note>
    </ligand>
</feature>
<comment type="caution">
    <text evidence="6">Lacks conserved residue(s) required for the propagation of feature annotation.</text>
</comment>
<comment type="caution">
    <text evidence="8">The sequence shown here is derived from an EMBL/GenBank/DDBJ whole genome shotgun (WGS) entry which is preliminary data.</text>
</comment>
<dbReference type="InterPro" id="IPR029057">
    <property type="entry name" value="PRTase-like"/>
</dbReference>
<dbReference type="InterPro" id="IPR000836">
    <property type="entry name" value="PRTase_dom"/>
</dbReference>
<dbReference type="RefSeq" id="WP_344911022.1">
    <property type="nucleotide sequence ID" value="NZ_BAABDL010000052.1"/>
</dbReference>
<organism evidence="8 9">
    <name type="scientific">Amphibacillus indicireducens</name>
    <dbReference type="NCBI Taxonomy" id="1076330"/>
    <lineage>
        <taxon>Bacteria</taxon>
        <taxon>Bacillati</taxon>
        <taxon>Bacillota</taxon>
        <taxon>Bacilli</taxon>
        <taxon>Bacillales</taxon>
        <taxon>Bacillaceae</taxon>
        <taxon>Amphibacillus</taxon>
    </lineage>
</organism>
<comment type="subunit">
    <text evidence="6">Homodimer.</text>
</comment>
<keyword evidence="9" id="KW-1185">Reference proteome</keyword>
<evidence type="ECO:0000256" key="2">
    <source>
        <dbReference type="ARBA" id="ARBA00011971"/>
    </source>
</evidence>
<dbReference type="NCBIfam" id="TIGR00336">
    <property type="entry name" value="pyrE"/>
    <property type="match status" value="1"/>
</dbReference>
<comment type="function">
    <text evidence="6">Catalyzes the transfer of a ribosyl phosphate group from 5-phosphoribose 1-diphosphate to orotate, leading to the formation of orotidine monophosphate (OMP).</text>
</comment>
<dbReference type="InterPro" id="IPR023031">
    <property type="entry name" value="OPRT"/>
</dbReference>
<feature type="binding site" evidence="6">
    <location>
        <position position="97"/>
    </location>
    <ligand>
        <name>5-phospho-alpha-D-ribose 1-diphosphate</name>
        <dbReference type="ChEBI" id="CHEBI:58017"/>
        <note>ligand shared between dimeric partners</note>
    </ligand>
</feature>
<sequence>MSNQADRILTGLIEINAIQIKPDRSFTWTSGIKSPIYCDNRLTISYPHLRSKIAEGFVEVIKEKNLDVDVVAGCATAGIPHATLLADRLNKSTVYVRGQAKEHGQGNQIEGVINPGDSVVIIEDLISTGGSVLSVVKAVEAAGGKVEAVLAIFSYGLEKASDAFREAGVPYYTLANFDQLAELLIKRNEITEQEAKSLLEWREELG</sequence>
<reference evidence="9" key="1">
    <citation type="journal article" date="2019" name="Int. J. Syst. Evol. Microbiol.">
        <title>The Global Catalogue of Microorganisms (GCM) 10K type strain sequencing project: providing services to taxonomists for standard genome sequencing and annotation.</title>
        <authorList>
            <consortium name="The Broad Institute Genomics Platform"/>
            <consortium name="The Broad Institute Genome Sequencing Center for Infectious Disease"/>
            <person name="Wu L."/>
            <person name="Ma J."/>
        </authorList>
    </citation>
    <scope>NUCLEOTIDE SEQUENCE [LARGE SCALE GENOMIC DNA]</scope>
    <source>
        <strain evidence="9">JCM 17250</strain>
    </source>
</reference>
<dbReference type="HAMAP" id="MF_01208">
    <property type="entry name" value="PyrE"/>
    <property type="match status" value="1"/>
</dbReference>
<keyword evidence="6" id="KW-0460">Magnesium</keyword>
<evidence type="ECO:0000256" key="4">
    <source>
        <dbReference type="ARBA" id="ARBA00022679"/>
    </source>
</evidence>
<evidence type="ECO:0000256" key="3">
    <source>
        <dbReference type="ARBA" id="ARBA00022676"/>
    </source>
</evidence>
<dbReference type="Gene3D" id="3.40.50.2020">
    <property type="match status" value="1"/>
</dbReference>
<dbReference type="GO" id="GO:0016757">
    <property type="term" value="F:glycosyltransferase activity"/>
    <property type="evidence" value="ECO:0007669"/>
    <property type="project" value="UniProtKB-KW"/>
</dbReference>
<comment type="pathway">
    <text evidence="1 6">Pyrimidine metabolism; UMP biosynthesis via de novo pathway; UMP from orotate: step 1/2.</text>
</comment>
<evidence type="ECO:0000313" key="9">
    <source>
        <dbReference type="Proteomes" id="UP001501734"/>
    </source>
</evidence>
<feature type="binding site" evidence="6">
    <location>
        <position position="103"/>
    </location>
    <ligand>
        <name>5-phospho-alpha-D-ribose 1-diphosphate</name>
        <dbReference type="ChEBI" id="CHEBI:58017"/>
        <note>ligand shared between dimeric partners</note>
    </ligand>
</feature>
<evidence type="ECO:0000313" key="8">
    <source>
        <dbReference type="EMBL" id="GAA4065718.1"/>
    </source>
</evidence>
<evidence type="ECO:0000256" key="1">
    <source>
        <dbReference type="ARBA" id="ARBA00004889"/>
    </source>
</evidence>
<dbReference type="PANTHER" id="PTHR19278:SF9">
    <property type="entry name" value="URIDINE 5'-MONOPHOSPHATE SYNTHASE"/>
    <property type="match status" value="1"/>
</dbReference>
<dbReference type="CDD" id="cd06223">
    <property type="entry name" value="PRTases_typeI"/>
    <property type="match status" value="1"/>
</dbReference>